<name>A0ACC1ABH4_9ROSI</name>
<sequence>MSRVEDQWERLVRAALRRERIGLDALSQPAGGIAGNVPSSLANNRDIDAILRAADEILAEDPNISRILCEQAYSLAQNLDPNSEGRGVLQFKTGLNSVIKQKLAKREGGTIDRSQDIARLAEFYKLYRAKNNADQLCREEMELRESGAFTGNLGELQRKIVKRKRVFATLKVLGMVLGQLTQEIPAEVKQMIESDAAMTEDLIAYNLIPLDASTGADAILSFAEVRAAVSALKYFPGLPRLPEELSIPPTRNPDMLDFLHYIFGFQKDNVANQREHVVLLLSNEQSRLRIPEETEPLTILGVHIRNWMRLAVQKVFLKSLDNYINWCSYLNIQPVWSSFDAVSKEKKILFVSLYFLIWGEAANIRFLPECLCYIFHHMAREMDERLRQQIAEPANSCISEEGVSFLGQVITPLYEVVAADDLAGYQGFSEVDFFNGWKLFCYVCDHLFIEGLTYLEVLSEAASNDNGRAPHSAWRNYDDFNEYFWSLHCFELSWPWRKTSFFQQPKPKKVQTF</sequence>
<accession>A0ACC1ABH4</accession>
<organism evidence="1 2">
    <name type="scientific">Pistacia atlantica</name>
    <dbReference type="NCBI Taxonomy" id="434234"/>
    <lineage>
        <taxon>Eukaryota</taxon>
        <taxon>Viridiplantae</taxon>
        <taxon>Streptophyta</taxon>
        <taxon>Embryophyta</taxon>
        <taxon>Tracheophyta</taxon>
        <taxon>Spermatophyta</taxon>
        <taxon>Magnoliopsida</taxon>
        <taxon>eudicotyledons</taxon>
        <taxon>Gunneridae</taxon>
        <taxon>Pentapetalae</taxon>
        <taxon>rosids</taxon>
        <taxon>malvids</taxon>
        <taxon>Sapindales</taxon>
        <taxon>Anacardiaceae</taxon>
        <taxon>Pistacia</taxon>
    </lineage>
</organism>
<evidence type="ECO:0000313" key="2">
    <source>
        <dbReference type="Proteomes" id="UP001164250"/>
    </source>
</evidence>
<proteinExistence type="predicted"/>
<protein>
    <submittedName>
        <fullName evidence="1">Uncharacterized protein</fullName>
    </submittedName>
</protein>
<reference evidence="2" key="1">
    <citation type="journal article" date="2023" name="G3 (Bethesda)">
        <title>Genome assembly and association tests identify interacting loci associated with vigor, precocity, and sex in interspecific pistachio rootstocks.</title>
        <authorList>
            <person name="Palmer W."/>
            <person name="Jacygrad E."/>
            <person name="Sagayaradj S."/>
            <person name="Cavanaugh K."/>
            <person name="Han R."/>
            <person name="Bertier L."/>
            <person name="Beede B."/>
            <person name="Kafkas S."/>
            <person name="Golino D."/>
            <person name="Preece J."/>
            <person name="Michelmore R."/>
        </authorList>
    </citation>
    <scope>NUCLEOTIDE SEQUENCE [LARGE SCALE GENOMIC DNA]</scope>
</reference>
<keyword evidence="2" id="KW-1185">Reference proteome</keyword>
<dbReference type="Proteomes" id="UP001164250">
    <property type="component" value="Chromosome 11"/>
</dbReference>
<dbReference type="EMBL" id="CM047907">
    <property type="protein sequence ID" value="KAJ0084890.1"/>
    <property type="molecule type" value="Genomic_DNA"/>
</dbReference>
<comment type="caution">
    <text evidence="1">The sequence shown here is derived from an EMBL/GenBank/DDBJ whole genome shotgun (WGS) entry which is preliminary data.</text>
</comment>
<evidence type="ECO:0000313" key="1">
    <source>
        <dbReference type="EMBL" id="KAJ0084890.1"/>
    </source>
</evidence>
<gene>
    <name evidence="1" type="ORF">Patl1_29902</name>
</gene>